<evidence type="ECO:0000256" key="1">
    <source>
        <dbReference type="ARBA" id="ARBA00005806"/>
    </source>
</evidence>
<dbReference type="Gene3D" id="1.20.1270.370">
    <property type="match status" value="1"/>
</dbReference>
<dbReference type="PANTHER" id="PTHR30548">
    <property type="entry name" value="2-HYDROXYGLUTARYL-COA DEHYDRATASE, D-COMPONENT-RELATED"/>
    <property type="match status" value="1"/>
</dbReference>
<dbReference type="EMBL" id="MELK01000006">
    <property type="protein sequence ID" value="OFW60092.1"/>
    <property type="molecule type" value="Genomic_DNA"/>
</dbReference>
<dbReference type="STRING" id="1797197.A2Y75_02055"/>
<proteinExistence type="inferred from homology"/>
<accession>A0A1F2WT62</accession>
<evidence type="ECO:0000313" key="2">
    <source>
        <dbReference type="EMBL" id="OFW60092.1"/>
    </source>
</evidence>
<evidence type="ECO:0008006" key="4">
    <source>
        <dbReference type="Google" id="ProtNLM"/>
    </source>
</evidence>
<sequence length="466" mass="52790">MAETMVRDYEGLINRVCGIFDLLKHFPDDLSDEEVEGLLHVLPRDAAGTIGAVMHPRMRKVGITFLKGFQTWFEQARKAKAEGKKIILVPFNFPPEFVYCFESAYPLTSEVLTVSGVAALEGQGERYWDFAMGLGLPDYLCSSNTVELGSALTGADFEPDAIISAAPGSCDANSKIHEFVARYLGVPQFLLDKPVDATARGRAVYLTYFKSLIKELEEFLGEELSEERMRQVLGNANEASELYYDLWELRKMRPSPCPNVFTLYAYGAKYTLWGTEAATNIMKTMVEAVKERREKGLYPAAEEVARCFWIYTYYYWDWAAFFNGMEEKGITVLGDLLGSFFFEPIDTSSKETMIQGLARTCFDYAMTRQMGAESMSAQWIEDISYWTSQLDADACIYCGHHSCKQTWSVFSITRNEIMKRSKLPTLMLQGDSWIRRMTPMSVLDQQIDEFVSTVVKNKRTAATLIG</sequence>
<dbReference type="Gene3D" id="3.40.50.11900">
    <property type="match status" value="1"/>
</dbReference>
<protein>
    <recommendedName>
        <fullName evidence="4">2-hydroxyacyl-CoA dehydratase</fullName>
    </recommendedName>
</protein>
<reference evidence="2 3" key="1">
    <citation type="journal article" date="2016" name="Nat. Commun.">
        <title>Thousands of microbial genomes shed light on interconnected biogeochemical processes in an aquifer system.</title>
        <authorList>
            <person name="Anantharaman K."/>
            <person name="Brown C.T."/>
            <person name="Hug L.A."/>
            <person name="Sharon I."/>
            <person name="Castelle C.J."/>
            <person name="Probst A.J."/>
            <person name="Thomas B.C."/>
            <person name="Singh A."/>
            <person name="Wilkins M.J."/>
            <person name="Karaoz U."/>
            <person name="Brodie E.L."/>
            <person name="Williams K.H."/>
            <person name="Hubbard S.S."/>
            <person name="Banfield J.F."/>
        </authorList>
    </citation>
    <scope>NUCLEOTIDE SEQUENCE [LARGE SCALE GENOMIC DNA]</scope>
</reference>
<dbReference type="Proteomes" id="UP000177876">
    <property type="component" value="Unassembled WGS sequence"/>
</dbReference>
<name>A0A1F2WT62_9ACTN</name>
<dbReference type="Gene3D" id="3.40.50.11890">
    <property type="match status" value="1"/>
</dbReference>
<comment type="similarity">
    <text evidence="1">Belongs to the FldB/FldC dehydratase alpha/beta subunit family.</text>
</comment>
<dbReference type="InterPro" id="IPR010327">
    <property type="entry name" value="FldB/FldC_alpha/beta"/>
</dbReference>
<comment type="caution">
    <text evidence="2">The sequence shown here is derived from an EMBL/GenBank/DDBJ whole genome shotgun (WGS) entry which is preliminary data.</text>
</comment>
<gene>
    <name evidence="2" type="ORF">A2Y75_02055</name>
</gene>
<evidence type="ECO:0000313" key="3">
    <source>
        <dbReference type="Proteomes" id="UP000177876"/>
    </source>
</evidence>
<dbReference type="Pfam" id="PF06050">
    <property type="entry name" value="HGD-D"/>
    <property type="match status" value="1"/>
</dbReference>
<dbReference type="AlphaFoldDB" id="A0A1F2WT62"/>
<dbReference type="GO" id="GO:0016836">
    <property type="term" value="F:hydro-lyase activity"/>
    <property type="evidence" value="ECO:0007669"/>
    <property type="project" value="UniProtKB-ARBA"/>
</dbReference>
<organism evidence="2 3">
    <name type="scientific">Candidatus Solincola sediminis</name>
    <dbReference type="NCBI Taxonomy" id="1797199"/>
    <lineage>
        <taxon>Bacteria</taxon>
        <taxon>Bacillati</taxon>
        <taxon>Actinomycetota</taxon>
        <taxon>Candidatus Geothermincolia</taxon>
        <taxon>Candidatus Geothermincolales</taxon>
        <taxon>Candidatus Geothermincolaceae</taxon>
        <taxon>Candidatus Solincola</taxon>
    </lineage>
</organism>
<dbReference type="PANTHER" id="PTHR30548:SF2">
    <property type="entry name" value="2-HYDROXYACYL-COA DEHYDRATASE,D-COMPONENT"/>
    <property type="match status" value="1"/>
</dbReference>